<keyword evidence="1" id="KW-1133">Transmembrane helix</keyword>
<organism evidence="2 3">
    <name type="scientific">Thermothelomyces thermophilus (strain ATCC 42464 / BCRC 31852 / DSM 1799)</name>
    <name type="common">Sporotrichum thermophile</name>
    <dbReference type="NCBI Taxonomy" id="573729"/>
    <lineage>
        <taxon>Eukaryota</taxon>
        <taxon>Fungi</taxon>
        <taxon>Dikarya</taxon>
        <taxon>Ascomycota</taxon>
        <taxon>Pezizomycotina</taxon>
        <taxon>Sordariomycetes</taxon>
        <taxon>Sordariomycetidae</taxon>
        <taxon>Sordariales</taxon>
        <taxon>Chaetomiaceae</taxon>
        <taxon>Thermothelomyces</taxon>
    </lineage>
</organism>
<feature type="transmembrane region" description="Helical" evidence="1">
    <location>
        <begin position="36"/>
        <end position="55"/>
    </location>
</feature>
<gene>
    <name evidence="2" type="ORF">MYCTH_2064829</name>
</gene>
<evidence type="ECO:0000313" key="2">
    <source>
        <dbReference type="EMBL" id="AEO59258.1"/>
    </source>
</evidence>
<keyword evidence="3" id="KW-1185">Reference proteome</keyword>
<dbReference type="OrthoDB" id="4776075at2759"/>
<dbReference type="RefSeq" id="XP_003664503.1">
    <property type="nucleotide sequence ID" value="XM_003664455.1"/>
</dbReference>
<accession>G2QFP1</accession>
<keyword evidence="1" id="KW-0812">Transmembrane</keyword>
<dbReference type="HOGENOM" id="CLU_188785_0_1_1"/>
<proteinExistence type="predicted"/>
<dbReference type="KEGG" id="mtm:MYCTH_2064829"/>
<protein>
    <submittedName>
        <fullName evidence="2">Uncharacterized protein</fullName>
    </submittedName>
</protein>
<feature type="non-terminal residue" evidence="2">
    <location>
        <position position="1"/>
    </location>
</feature>
<dbReference type="OMA" id="YVWRRII"/>
<dbReference type="EMBL" id="CP003005">
    <property type="protein sequence ID" value="AEO59258.1"/>
    <property type="molecule type" value="Genomic_DNA"/>
</dbReference>
<dbReference type="VEuPathDB" id="FungiDB:MYCTH_2064829"/>
<dbReference type="GeneID" id="11514524"/>
<dbReference type="eggNOG" id="ENOG502T59H">
    <property type="taxonomic scope" value="Eukaryota"/>
</dbReference>
<dbReference type="InParanoid" id="G2QFP1"/>
<dbReference type="Proteomes" id="UP000007322">
    <property type="component" value="Chromosome 4"/>
</dbReference>
<sequence>KKETKTYNTGDSPVVTDLSTNPAISSLTLGERTGSRIFYCLWSYVTVLCKTWVYIRMTVIQHARQDRYMCIS</sequence>
<keyword evidence="1" id="KW-0472">Membrane</keyword>
<dbReference type="AlphaFoldDB" id="G2QFP1"/>
<name>G2QFP1_THET4</name>
<reference evidence="2 3" key="1">
    <citation type="journal article" date="2011" name="Nat. Biotechnol.">
        <title>Comparative genomic analysis of the thermophilic biomass-degrading fungi Myceliophthora thermophila and Thielavia terrestris.</title>
        <authorList>
            <person name="Berka R.M."/>
            <person name="Grigoriev I.V."/>
            <person name="Otillar R."/>
            <person name="Salamov A."/>
            <person name="Grimwood J."/>
            <person name="Reid I."/>
            <person name="Ishmael N."/>
            <person name="John T."/>
            <person name="Darmond C."/>
            <person name="Moisan M.-C."/>
            <person name="Henrissat B."/>
            <person name="Coutinho P.M."/>
            <person name="Lombard V."/>
            <person name="Natvig D.O."/>
            <person name="Lindquist E."/>
            <person name="Schmutz J."/>
            <person name="Lucas S."/>
            <person name="Harris P."/>
            <person name="Powlowski J."/>
            <person name="Bellemare A."/>
            <person name="Taylor D."/>
            <person name="Butler G."/>
            <person name="de Vries R.P."/>
            <person name="Allijn I.E."/>
            <person name="van den Brink J."/>
            <person name="Ushinsky S."/>
            <person name="Storms R."/>
            <person name="Powell A.J."/>
            <person name="Paulsen I.T."/>
            <person name="Elbourne L.D.H."/>
            <person name="Baker S.E."/>
            <person name="Magnuson J."/>
            <person name="LaBoissiere S."/>
            <person name="Clutterbuck A.J."/>
            <person name="Martinez D."/>
            <person name="Wogulis M."/>
            <person name="de Leon A.L."/>
            <person name="Rey M.W."/>
            <person name="Tsang A."/>
        </authorList>
    </citation>
    <scope>NUCLEOTIDE SEQUENCE [LARGE SCALE GENOMIC DNA]</scope>
    <source>
        <strain evidence="3">ATCC 42464 / BCRC 31852 / DSM 1799</strain>
    </source>
</reference>
<evidence type="ECO:0000256" key="1">
    <source>
        <dbReference type="SAM" id="Phobius"/>
    </source>
</evidence>
<evidence type="ECO:0000313" key="3">
    <source>
        <dbReference type="Proteomes" id="UP000007322"/>
    </source>
</evidence>